<dbReference type="Proteomes" id="UP000826146">
    <property type="component" value="Chromosome"/>
</dbReference>
<evidence type="ECO:0000313" key="2">
    <source>
        <dbReference type="Proteomes" id="UP000826146"/>
    </source>
</evidence>
<evidence type="ECO:0000313" key="1">
    <source>
        <dbReference type="EMBL" id="BCZ19359.1"/>
    </source>
</evidence>
<dbReference type="EMBL" id="AP024819">
    <property type="protein sequence ID" value="BCZ19359.1"/>
    <property type="molecule type" value="Genomic_DNA"/>
</dbReference>
<sequence length="49" mass="5705">MLGYTFEVAINPAMQELEKALENAKVPRLKYFSKKTLKSLMTAYTSMWM</sequence>
<protein>
    <submittedName>
        <fullName evidence="1">Uncharacterized protein</fullName>
    </submittedName>
</protein>
<name>A0ABM7SHL9_9HELI</name>
<proteinExistence type="predicted"/>
<accession>A0ABM7SHL9</accession>
<gene>
    <name evidence="1" type="ORF">NHP190012_10010</name>
</gene>
<keyword evidence="2" id="KW-1185">Reference proteome</keyword>
<dbReference type="RefSeq" id="WP_221271182.1">
    <property type="nucleotide sequence ID" value="NZ_AP024819.1"/>
</dbReference>
<organism evidence="1 2">
    <name type="scientific">Helicobacter gastrofelis</name>
    <dbReference type="NCBI Taxonomy" id="2849642"/>
    <lineage>
        <taxon>Bacteria</taxon>
        <taxon>Pseudomonadati</taxon>
        <taxon>Campylobacterota</taxon>
        <taxon>Epsilonproteobacteria</taxon>
        <taxon>Campylobacterales</taxon>
        <taxon>Helicobacteraceae</taxon>
        <taxon>Helicobacter</taxon>
    </lineage>
</organism>
<reference evidence="1 2" key="1">
    <citation type="submission" date="2021-07" db="EMBL/GenBank/DDBJ databases">
        <title>Novel Helicobacter sp. Isolated from a cat.</title>
        <authorList>
            <person name="Rimbara E."/>
            <person name="Suzuki M."/>
        </authorList>
    </citation>
    <scope>NUCLEOTIDE SEQUENCE [LARGE SCALE GENOMIC DNA]</scope>
    <source>
        <strain evidence="2">NHP19-012</strain>
    </source>
</reference>